<keyword evidence="11" id="KW-1185">Reference proteome</keyword>
<dbReference type="InterPro" id="IPR050256">
    <property type="entry name" value="Glycosyltransferase_2"/>
</dbReference>
<accession>A0ABS5MRE1</accession>
<sequence length="323" mass="36581">MKKLISVVVPAYNEEEVIELFHSRMSEVFEQLSNYNCEMIFVNDGSTDKTQFLMNQLANRDDRVSTVNLSRNFGKEAAMSAGLDVAKGDAVAIFDADLQDQPELLLAFVDKWEEGFDVAYAKRTHRDGESWLKKFTASIFYKLMLKISRVNIPQDTGDCRLMSRRVVDALISLREHHRFMKGLFAWVGFPSVAVEYRRDSRAAGVTKFNYWKLWNFALEGITSFTIAPLKIASYLGFIVALTAFLFGIFIILKTLFLGDVVRGYPTLMVTVLFIGGIQLFFIGVLGEYIGRVFGETKARPLYLIAEHKISRIASTANEVGDEK</sequence>
<evidence type="ECO:0000313" key="10">
    <source>
        <dbReference type="EMBL" id="MBS4076858.1"/>
    </source>
</evidence>
<evidence type="ECO:0000259" key="9">
    <source>
        <dbReference type="Pfam" id="PF00535"/>
    </source>
</evidence>
<dbReference type="EMBL" id="JAGYHF010000001">
    <property type="protein sequence ID" value="MBS4076858.1"/>
    <property type="molecule type" value="Genomic_DNA"/>
</dbReference>
<keyword evidence="2" id="KW-1003">Cell membrane</keyword>
<dbReference type="Proteomes" id="UP000676035">
    <property type="component" value="Unassembled WGS sequence"/>
</dbReference>
<gene>
    <name evidence="10" type="ORF">KFS80_00960</name>
</gene>
<dbReference type="SUPFAM" id="SSF53448">
    <property type="entry name" value="Nucleotide-diphospho-sugar transferases"/>
    <property type="match status" value="1"/>
</dbReference>
<proteinExistence type="predicted"/>
<evidence type="ECO:0000256" key="7">
    <source>
        <dbReference type="ARBA" id="ARBA00023136"/>
    </source>
</evidence>
<feature type="transmembrane region" description="Helical" evidence="8">
    <location>
        <begin position="231"/>
        <end position="252"/>
    </location>
</feature>
<dbReference type="Pfam" id="PF00535">
    <property type="entry name" value="Glycos_transf_2"/>
    <property type="match status" value="1"/>
</dbReference>
<dbReference type="CDD" id="cd04187">
    <property type="entry name" value="DPM1_like_bac"/>
    <property type="match status" value="1"/>
</dbReference>
<dbReference type="RefSeq" id="WP_212543741.1">
    <property type="nucleotide sequence ID" value="NZ_JAGYHF010000001.1"/>
</dbReference>
<comment type="subcellular location">
    <subcellularLocation>
        <location evidence="1">Membrane</location>
        <topology evidence="1">Multi-pass membrane protein</topology>
    </subcellularLocation>
</comment>
<dbReference type="PANTHER" id="PTHR48090">
    <property type="entry name" value="UNDECAPRENYL-PHOSPHATE 4-DEOXY-4-FORMAMIDO-L-ARABINOSE TRANSFERASE-RELATED"/>
    <property type="match status" value="1"/>
</dbReference>
<evidence type="ECO:0000256" key="8">
    <source>
        <dbReference type="SAM" id="Phobius"/>
    </source>
</evidence>
<dbReference type="InterPro" id="IPR001173">
    <property type="entry name" value="Glyco_trans_2-like"/>
</dbReference>
<evidence type="ECO:0000313" key="11">
    <source>
        <dbReference type="Proteomes" id="UP000676035"/>
    </source>
</evidence>
<keyword evidence="7 8" id="KW-0472">Membrane</keyword>
<feature type="domain" description="Glycosyltransferase 2-like" evidence="9">
    <location>
        <begin position="6"/>
        <end position="169"/>
    </location>
</feature>
<keyword evidence="2" id="KW-0997">Cell inner membrane</keyword>
<evidence type="ECO:0000256" key="3">
    <source>
        <dbReference type="ARBA" id="ARBA00022676"/>
    </source>
</evidence>
<organism evidence="10 11">
    <name type="scientific">Pseudomonas rustica</name>
    <dbReference type="NCBI Taxonomy" id="2827099"/>
    <lineage>
        <taxon>Bacteria</taxon>
        <taxon>Pseudomonadati</taxon>
        <taxon>Pseudomonadota</taxon>
        <taxon>Gammaproteobacteria</taxon>
        <taxon>Pseudomonadales</taxon>
        <taxon>Pseudomonadaceae</taxon>
        <taxon>Pseudomonas</taxon>
    </lineage>
</organism>
<name>A0ABS5MRE1_9PSED</name>
<keyword evidence="6 8" id="KW-1133">Transmembrane helix</keyword>
<evidence type="ECO:0000256" key="6">
    <source>
        <dbReference type="ARBA" id="ARBA00022989"/>
    </source>
</evidence>
<reference evidence="10 11" key="1">
    <citation type="submission" date="2021-04" db="EMBL/GenBank/DDBJ databases">
        <title>Pseudomonas rustica sp. nov. isolated from raw milk.</title>
        <authorList>
            <person name="Fiedler G."/>
            <person name="Gieschler S."/>
            <person name="Kabisch J."/>
            <person name="Grimmler C."/>
            <person name="Brinks E."/>
            <person name="Wagner N."/>
            <person name="Hetzer B."/>
            <person name="Franz C.M.A.P."/>
            <person name="Boehnlein C."/>
        </authorList>
    </citation>
    <scope>NUCLEOTIDE SEQUENCE [LARGE SCALE GENOMIC DNA]</scope>
    <source>
        <strain evidence="10 11">MBT-4</strain>
    </source>
</reference>
<protein>
    <submittedName>
        <fullName evidence="10">Glycosyltransferase family 2 protein</fullName>
    </submittedName>
</protein>
<dbReference type="PANTHER" id="PTHR48090:SF1">
    <property type="entry name" value="PROPHAGE BACTOPRENOL GLUCOSYL TRANSFERASE HOMOLOG"/>
    <property type="match status" value="1"/>
</dbReference>
<evidence type="ECO:0000256" key="2">
    <source>
        <dbReference type="ARBA" id="ARBA00022519"/>
    </source>
</evidence>
<keyword evidence="5 8" id="KW-0812">Transmembrane</keyword>
<dbReference type="Gene3D" id="3.90.550.10">
    <property type="entry name" value="Spore Coat Polysaccharide Biosynthesis Protein SpsA, Chain A"/>
    <property type="match status" value="1"/>
</dbReference>
<evidence type="ECO:0000256" key="4">
    <source>
        <dbReference type="ARBA" id="ARBA00022679"/>
    </source>
</evidence>
<keyword evidence="3" id="KW-0328">Glycosyltransferase</keyword>
<evidence type="ECO:0000256" key="1">
    <source>
        <dbReference type="ARBA" id="ARBA00004141"/>
    </source>
</evidence>
<comment type="caution">
    <text evidence="10">The sequence shown here is derived from an EMBL/GenBank/DDBJ whole genome shotgun (WGS) entry which is preliminary data.</text>
</comment>
<evidence type="ECO:0000256" key="5">
    <source>
        <dbReference type="ARBA" id="ARBA00022692"/>
    </source>
</evidence>
<keyword evidence="4" id="KW-0808">Transferase</keyword>
<dbReference type="InterPro" id="IPR029044">
    <property type="entry name" value="Nucleotide-diphossugar_trans"/>
</dbReference>
<feature type="transmembrane region" description="Helical" evidence="8">
    <location>
        <begin position="264"/>
        <end position="289"/>
    </location>
</feature>